<sequence length="161" mass="18451">RILYQREGHTKSPTRIRFHGSKGQYVLSAGLDSSLRAFSIFSERLNRNLGVASYNRKVFKKKGVRKDPKRMKPIIDFTAETNREKEWDGIAACHRGLNLVTTWSFDTCKMGRHKLLHKRFTAEYNVVALCVCLSCCGNFVIIGYNTGHVDRYNIQSGIHRA</sequence>
<dbReference type="PANTHER" id="PTHR22840:SF12">
    <property type="entry name" value="WD REPEAT-CONTAINING PROTEIN 36"/>
    <property type="match status" value="1"/>
</dbReference>
<keyword evidence="1" id="KW-0812">Transmembrane</keyword>
<evidence type="ECO:0000256" key="1">
    <source>
        <dbReference type="SAM" id="Phobius"/>
    </source>
</evidence>
<dbReference type="EMBL" id="OC906951">
    <property type="protein sequence ID" value="CAD7650536.1"/>
    <property type="molecule type" value="Genomic_DNA"/>
</dbReference>
<dbReference type="OrthoDB" id="6420512at2759"/>
<keyword evidence="3" id="KW-1185">Reference proteome</keyword>
<evidence type="ECO:0008006" key="4">
    <source>
        <dbReference type="Google" id="ProtNLM"/>
    </source>
</evidence>
<protein>
    <recommendedName>
        <fullName evidence="4">WD repeat-containing protein 44</fullName>
    </recommendedName>
</protein>
<dbReference type="GO" id="GO:0034388">
    <property type="term" value="C:Pwp2p-containing subcomplex of 90S preribosome"/>
    <property type="evidence" value="ECO:0007669"/>
    <property type="project" value="TreeGrafter"/>
</dbReference>
<accession>A0A7R9M034</accession>
<dbReference type="Proteomes" id="UP000759131">
    <property type="component" value="Unassembled WGS sequence"/>
</dbReference>
<dbReference type="AlphaFoldDB" id="A0A7R9M034"/>
<name>A0A7R9M034_9ACAR</name>
<dbReference type="Gene3D" id="2.130.10.10">
    <property type="entry name" value="YVTN repeat-like/Quinoprotein amine dehydrogenase"/>
    <property type="match status" value="1"/>
</dbReference>
<dbReference type="GO" id="GO:0032040">
    <property type="term" value="C:small-subunit processome"/>
    <property type="evidence" value="ECO:0007669"/>
    <property type="project" value="TreeGrafter"/>
</dbReference>
<organism evidence="2">
    <name type="scientific">Medioppia subpectinata</name>
    <dbReference type="NCBI Taxonomy" id="1979941"/>
    <lineage>
        <taxon>Eukaryota</taxon>
        <taxon>Metazoa</taxon>
        <taxon>Ecdysozoa</taxon>
        <taxon>Arthropoda</taxon>
        <taxon>Chelicerata</taxon>
        <taxon>Arachnida</taxon>
        <taxon>Acari</taxon>
        <taxon>Acariformes</taxon>
        <taxon>Sarcoptiformes</taxon>
        <taxon>Oribatida</taxon>
        <taxon>Brachypylina</taxon>
        <taxon>Oppioidea</taxon>
        <taxon>Oppiidae</taxon>
        <taxon>Medioppia</taxon>
    </lineage>
</organism>
<keyword evidence="1" id="KW-0472">Membrane</keyword>
<evidence type="ECO:0000313" key="3">
    <source>
        <dbReference type="Proteomes" id="UP000759131"/>
    </source>
</evidence>
<dbReference type="GO" id="GO:0006364">
    <property type="term" value="P:rRNA processing"/>
    <property type="evidence" value="ECO:0007669"/>
    <property type="project" value="TreeGrafter"/>
</dbReference>
<dbReference type="Pfam" id="PF25168">
    <property type="entry name" value="Beta-prop_WDR36-Utp21_2nd"/>
    <property type="match status" value="1"/>
</dbReference>
<feature type="non-terminal residue" evidence="2">
    <location>
        <position position="1"/>
    </location>
</feature>
<feature type="transmembrane region" description="Helical" evidence="1">
    <location>
        <begin position="124"/>
        <end position="144"/>
    </location>
</feature>
<dbReference type="InterPro" id="IPR015943">
    <property type="entry name" value="WD40/YVTN_repeat-like_dom_sf"/>
</dbReference>
<feature type="non-terminal residue" evidence="2">
    <location>
        <position position="161"/>
    </location>
</feature>
<dbReference type="InterPro" id="IPR036322">
    <property type="entry name" value="WD40_repeat_dom_sf"/>
</dbReference>
<evidence type="ECO:0000313" key="2">
    <source>
        <dbReference type="EMBL" id="CAD7650536.1"/>
    </source>
</evidence>
<reference evidence="2" key="1">
    <citation type="submission" date="2020-11" db="EMBL/GenBank/DDBJ databases">
        <authorList>
            <person name="Tran Van P."/>
        </authorList>
    </citation>
    <scope>NUCLEOTIDE SEQUENCE</scope>
</reference>
<proteinExistence type="predicted"/>
<gene>
    <name evidence="2" type="ORF">OSB1V03_LOCUS22902</name>
</gene>
<dbReference type="SUPFAM" id="SSF50978">
    <property type="entry name" value="WD40 repeat-like"/>
    <property type="match status" value="1"/>
</dbReference>
<dbReference type="EMBL" id="CAJPIZ010052376">
    <property type="protein sequence ID" value="CAG2122957.1"/>
    <property type="molecule type" value="Genomic_DNA"/>
</dbReference>
<keyword evidence="1" id="KW-1133">Transmembrane helix</keyword>
<dbReference type="PANTHER" id="PTHR22840">
    <property type="entry name" value="WD REPEAT-CONTAINING PROTEIN 36"/>
    <property type="match status" value="1"/>
</dbReference>